<protein>
    <submittedName>
        <fullName evidence="2">Uncharacterized protein</fullName>
    </submittedName>
</protein>
<feature type="compositionally biased region" description="Low complexity" evidence="1">
    <location>
        <begin position="31"/>
        <end position="49"/>
    </location>
</feature>
<dbReference type="EMBL" id="SRPS01000009">
    <property type="protein sequence ID" value="KAG5977333.1"/>
    <property type="molecule type" value="Genomic_DNA"/>
</dbReference>
<evidence type="ECO:0000313" key="3">
    <source>
        <dbReference type="Proteomes" id="UP000784919"/>
    </source>
</evidence>
<organism evidence="2 3">
    <name type="scientific">Claviceps arundinis</name>
    <dbReference type="NCBI Taxonomy" id="1623583"/>
    <lineage>
        <taxon>Eukaryota</taxon>
        <taxon>Fungi</taxon>
        <taxon>Dikarya</taxon>
        <taxon>Ascomycota</taxon>
        <taxon>Pezizomycotina</taxon>
        <taxon>Sordariomycetes</taxon>
        <taxon>Hypocreomycetidae</taxon>
        <taxon>Hypocreales</taxon>
        <taxon>Clavicipitaceae</taxon>
        <taxon>Claviceps</taxon>
    </lineage>
</organism>
<reference evidence="2" key="1">
    <citation type="journal article" date="2020" name="bioRxiv">
        <title>Whole genome comparisons of ergot fungi reveals the divergence and evolution of species within the genus Claviceps are the result of varying mechanisms driving genome evolution and host range expansion.</title>
        <authorList>
            <person name="Wyka S.A."/>
            <person name="Mondo S.J."/>
            <person name="Liu M."/>
            <person name="Dettman J."/>
            <person name="Nalam V."/>
            <person name="Broders K.D."/>
        </authorList>
    </citation>
    <scope>NUCLEOTIDE SEQUENCE</scope>
    <source>
        <strain evidence="2">CCC 1102</strain>
    </source>
</reference>
<feature type="compositionally biased region" description="Pro residues" evidence="1">
    <location>
        <begin position="50"/>
        <end position="61"/>
    </location>
</feature>
<sequence length="119" mass="12627">MAWPAVAIPQYSEPSPTPTAPAAGVLAREYAPTSHSHSHTPSDSDASPTTLPPPWPTPEPSGPLCTFTNTVTYLEGRDQGCDFDPSNQPCFADGMCEFPGGCSPEEAMSLRALTDLMEM</sequence>
<dbReference type="Proteomes" id="UP000784919">
    <property type="component" value="Unassembled WGS sequence"/>
</dbReference>
<comment type="caution">
    <text evidence="2">The sequence shown here is derived from an EMBL/GenBank/DDBJ whole genome shotgun (WGS) entry which is preliminary data.</text>
</comment>
<accession>A0A9P7MZR9</accession>
<evidence type="ECO:0000313" key="2">
    <source>
        <dbReference type="EMBL" id="KAG5977333.1"/>
    </source>
</evidence>
<name>A0A9P7MZR9_9HYPO</name>
<feature type="region of interest" description="Disordered" evidence="1">
    <location>
        <begin position="1"/>
        <end position="63"/>
    </location>
</feature>
<evidence type="ECO:0000256" key="1">
    <source>
        <dbReference type="SAM" id="MobiDB-lite"/>
    </source>
</evidence>
<proteinExistence type="predicted"/>
<dbReference type="OrthoDB" id="4960784at2759"/>
<dbReference type="AlphaFoldDB" id="A0A9P7MZR9"/>
<gene>
    <name evidence="2" type="ORF">E4U56_008159</name>
</gene>